<dbReference type="EMBL" id="CP086716">
    <property type="protein sequence ID" value="WOO80394.1"/>
    <property type="molecule type" value="Genomic_DNA"/>
</dbReference>
<feature type="compositionally biased region" description="Polar residues" evidence="1">
    <location>
        <begin position="472"/>
        <end position="486"/>
    </location>
</feature>
<reference evidence="2" key="1">
    <citation type="submission" date="2023-10" db="EMBL/GenBank/DDBJ databases">
        <authorList>
            <person name="Noh H."/>
        </authorList>
    </citation>
    <scope>NUCLEOTIDE SEQUENCE</scope>
    <source>
        <strain evidence="2">DUCC4014</strain>
    </source>
</reference>
<protein>
    <recommendedName>
        <fullName evidence="4">BTB domain-containing protein</fullName>
    </recommendedName>
</protein>
<keyword evidence="3" id="KW-1185">Reference proteome</keyword>
<sequence>MSTANEGDPIIIDDGKVKADNCTTAYRHKSDRSVDTSMNNDEESFADDEEWTEGDFTLISSDNVRFQVPSYYLFAASPVFRNAGEVSNPGTKFVAFTDRSCESAVTLRDFLYLVKTGMIPVAWDEPPDDNAEFIERIAGIVLFLRKYECDAILHILKLGFNEDFMMSGYFSTEGIILGANADDVEYCVKAINASEWTEELMDPDADKDPIFLNRSGSFELLPCNMSFTAIQHIPVEYYWALSRSWKGNKDAWPDEFRRLVKMARRRRQVFAAGHIEAASSKGLYLTDNTCEEAATIREFLSIITTGDLAGDWLEAGADEELLCQHIAALTAFLKKYKCEQAVRGLQRAFSTRYSRQRRLPLAGLVLGALTDDLDLCTEAMSIARDESDMDPEANFLLPANMSLKVHLLIPNGYLWALATSWTGDWDDWPLQFRQAADKVSSGGASRNLTLPKQIKGSAPEPKLNPVKRQRRPLNTNPGTNPDTSLDINLDTQPDTNTDTNTDINTDMDVSM</sequence>
<dbReference type="AlphaFoldDB" id="A0AAF0Y9D7"/>
<feature type="region of interest" description="Disordered" evidence="1">
    <location>
        <begin position="441"/>
        <end position="511"/>
    </location>
</feature>
<name>A0AAF0Y9D7_9TREE</name>
<proteinExistence type="predicted"/>
<dbReference type="RefSeq" id="XP_062626426.1">
    <property type="nucleotide sequence ID" value="XM_062770442.1"/>
</dbReference>
<evidence type="ECO:0000313" key="2">
    <source>
        <dbReference type="EMBL" id="WOO80394.1"/>
    </source>
</evidence>
<accession>A0AAF0Y9D7</accession>
<evidence type="ECO:0008006" key="4">
    <source>
        <dbReference type="Google" id="ProtNLM"/>
    </source>
</evidence>
<evidence type="ECO:0000256" key="1">
    <source>
        <dbReference type="SAM" id="MobiDB-lite"/>
    </source>
</evidence>
<feature type="compositionally biased region" description="Low complexity" evidence="1">
    <location>
        <begin position="488"/>
        <end position="511"/>
    </location>
</feature>
<gene>
    <name evidence="2" type="ORF">LOC62_03G003911</name>
</gene>
<organism evidence="2 3">
    <name type="scientific">Vanrija pseudolonga</name>
    <dbReference type="NCBI Taxonomy" id="143232"/>
    <lineage>
        <taxon>Eukaryota</taxon>
        <taxon>Fungi</taxon>
        <taxon>Dikarya</taxon>
        <taxon>Basidiomycota</taxon>
        <taxon>Agaricomycotina</taxon>
        <taxon>Tremellomycetes</taxon>
        <taxon>Trichosporonales</taxon>
        <taxon>Trichosporonaceae</taxon>
        <taxon>Vanrija</taxon>
    </lineage>
</organism>
<dbReference type="Proteomes" id="UP000827549">
    <property type="component" value="Chromosome 3"/>
</dbReference>
<evidence type="ECO:0000313" key="3">
    <source>
        <dbReference type="Proteomes" id="UP000827549"/>
    </source>
</evidence>
<dbReference type="GeneID" id="87807152"/>